<keyword evidence="1" id="KW-0812">Transmembrane</keyword>
<keyword evidence="4" id="KW-1185">Reference proteome</keyword>
<proteinExistence type="predicted"/>
<keyword evidence="1" id="KW-1133">Transmembrane helix</keyword>
<dbReference type="Pfam" id="PF03703">
    <property type="entry name" value="bPH_2"/>
    <property type="match status" value="1"/>
</dbReference>
<dbReference type="Proteomes" id="UP001597391">
    <property type="component" value="Unassembled WGS sequence"/>
</dbReference>
<accession>A0ABW5XJ95</accession>
<keyword evidence="1" id="KW-0472">Membrane</keyword>
<name>A0ABW5XJ95_9MICO</name>
<evidence type="ECO:0000256" key="1">
    <source>
        <dbReference type="SAM" id="Phobius"/>
    </source>
</evidence>
<dbReference type="PANTHER" id="PTHR34473">
    <property type="entry name" value="UPF0699 TRANSMEMBRANE PROTEIN YDBS"/>
    <property type="match status" value="1"/>
</dbReference>
<sequence length="164" mass="18810">MITTFEEQVPVPRDEWVPVSRDWFKAKMRTMMWCLVVLCPLLAIPYFIWGWSWLLYFPGGLLALCLLGIPFDYFEVKNLHFMVREDEILVRRGALSRSTTAMPYGRIQRVDTEEGPIDRRYGLAQITFSSAGAGDLTIDGLPAQRAQALRDEVLAAAELRRVEL</sequence>
<protein>
    <submittedName>
        <fullName evidence="3">PH domain-containing protein</fullName>
    </submittedName>
</protein>
<dbReference type="RefSeq" id="WP_377467549.1">
    <property type="nucleotide sequence ID" value="NZ_JBHUOP010000006.1"/>
</dbReference>
<feature type="transmembrane region" description="Helical" evidence="1">
    <location>
        <begin position="30"/>
        <end position="49"/>
    </location>
</feature>
<gene>
    <name evidence="3" type="ORF">ACFSYH_13110</name>
</gene>
<feature type="domain" description="YdbS-like PH" evidence="2">
    <location>
        <begin position="77"/>
        <end position="152"/>
    </location>
</feature>
<dbReference type="EMBL" id="JBHUOP010000006">
    <property type="protein sequence ID" value="MFD2841499.1"/>
    <property type="molecule type" value="Genomic_DNA"/>
</dbReference>
<dbReference type="PANTHER" id="PTHR34473:SF2">
    <property type="entry name" value="UPF0699 TRANSMEMBRANE PROTEIN YDBT"/>
    <property type="match status" value="1"/>
</dbReference>
<evidence type="ECO:0000259" key="2">
    <source>
        <dbReference type="Pfam" id="PF03703"/>
    </source>
</evidence>
<dbReference type="InterPro" id="IPR005182">
    <property type="entry name" value="YdbS-like_PH"/>
</dbReference>
<comment type="caution">
    <text evidence="3">The sequence shown here is derived from an EMBL/GenBank/DDBJ whole genome shotgun (WGS) entry which is preliminary data.</text>
</comment>
<reference evidence="4" key="1">
    <citation type="journal article" date="2019" name="Int. J. Syst. Evol. Microbiol.">
        <title>The Global Catalogue of Microorganisms (GCM) 10K type strain sequencing project: providing services to taxonomists for standard genome sequencing and annotation.</title>
        <authorList>
            <consortium name="The Broad Institute Genomics Platform"/>
            <consortium name="The Broad Institute Genome Sequencing Center for Infectious Disease"/>
            <person name="Wu L."/>
            <person name="Ma J."/>
        </authorList>
    </citation>
    <scope>NUCLEOTIDE SEQUENCE [LARGE SCALE GENOMIC DNA]</scope>
    <source>
        <strain evidence="4">KCTC 33576</strain>
    </source>
</reference>
<evidence type="ECO:0000313" key="4">
    <source>
        <dbReference type="Proteomes" id="UP001597391"/>
    </source>
</evidence>
<evidence type="ECO:0000313" key="3">
    <source>
        <dbReference type="EMBL" id="MFD2841499.1"/>
    </source>
</evidence>
<organism evidence="3 4">
    <name type="scientific">Populibacterium corticicola</name>
    <dbReference type="NCBI Taxonomy" id="1812826"/>
    <lineage>
        <taxon>Bacteria</taxon>
        <taxon>Bacillati</taxon>
        <taxon>Actinomycetota</taxon>
        <taxon>Actinomycetes</taxon>
        <taxon>Micrococcales</taxon>
        <taxon>Jonesiaceae</taxon>
        <taxon>Populibacterium</taxon>
    </lineage>
</organism>